<dbReference type="InterPro" id="IPR052228">
    <property type="entry name" value="Sec_Metab_Biosynth_Oxidored"/>
</dbReference>
<dbReference type="PANTHER" id="PTHR47534">
    <property type="entry name" value="YALI0E05731P"/>
    <property type="match status" value="1"/>
</dbReference>
<evidence type="ECO:0008006" key="5">
    <source>
        <dbReference type="Google" id="ProtNLM"/>
    </source>
</evidence>
<reference evidence="3" key="2">
    <citation type="submission" date="2023-06" db="EMBL/GenBank/DDBJ databases">
        <authorList>
            <consortium name="Lawrence Berkeley National Laboratory"/>
            <person name="Haridas S."/>
            <person name="Hensen N."/>
            <person name="Bonometti L."/>
            <person name="Westerberg I."/>
            <person name="Brannstrom I.O."/>
            <person name="Guillou S."/>
            <person name="Cros-Aarteil S."/>
            <person name="Calhoun S."/>
            <person name="Kuo A."/>
            <person name="Mondo S."/>
            <person name="Pangilinan J."/>
            <person name="Riley R."/>
            <person name="Labutti K."/>
            <person name="Andreopoulos B."/>
            <person name="Lipzen A."/>
            <person name="Chen C."/>
            <person name="Yanf M."/>
            <person name="Daum C."/>
            <person name="Ng V."/>
            <person name="Clum A."/>
            <person name="Steindorff A."/>
            <person name="Ohm R."/>
            <person name="Martin F."/>
            <person name="Silar P."/>
            <person name="Natvig D."/>
            <person name="Lalanne C."/>
            <person name="Gautier V."/>
            <person name="Ament-Velasquez S.L."/>
            <person name="Kruys A."/>
            <person name="Hutchinson M.I."/>
            <person name="Powell A.J."/>
            <person name="Barry K."/>
            <person name="Miller A.N."/>
            <person name="Grigoriev I.V."/>
            <person name="Debuchy R."/>
            <person name="Gladieux P."/>
            <person name="Thoren M.H."/>
            <person name="Johannesson H."/>
        </authorList>
    </citation>
    <scope>NUCLEOTIDE SEQUENCE</scope>
    <source>
        <strain evidence="3">CBS 314.62</strain>
    </source>
</reference>
<evidence type="ECO:0000313" key="4">
    <source>
        <dbReference type="Proteomes" id="UP001270362"/>
    </source>
</evidence>
<keyword evidence="1" id="KW-0560">Oxidoreductase</keyword>
<gene>
    <name evidence="3" type="ORF">B0T22DRAFT_121733</name>
</gene>
<name>A0AAE1CB77_9PEZI</name>
<evidence type="ECO:0000256" key="2">
    <source>
        <dbReference type="SAM" id="Phobius"/>
    </source>
</evidence>
<dbReference type="InterPro" id="IPR002347">
    <property type="entry name" value="SDR_fam"/>
</dbReference>
<dbReference type="InterPro" id="IPR036291">
    <property type="entry name" value="NAD(P)-bd_dom_sf"/>
</dbReference>
<organism evidence="3 4">
    <name type="scientific">Podospora appendiculata</name>
    <dbReference type="NCBI Taxonomy" id="314037"/>
    <lineage>
        <taxon>Eukaryota</taxon>
        <taxon>Fungi</taxon>
        <taxon>Dikarya</taxon>
        <taxon>Ascomycota</taxon>
        <taxon>Pezizomycotina</taxon>
        <taxon>Sordariomycetes</taxon>
        <taxon>Sordariomycetidae</taxon>
        <taxon>Sordariales</taxon>
        <taxon>Podosporaceae</taxon>
        <taxon>Podospora</taxon>
    </lineage>
</organism>
<evidence type="ECO:0000313" key="3">
    <source>
        <dbReference type="EMBL" id="KAK3687167.1"/>
    </source>
</evidence>
<dbReference type="AlphaFoldDB" id="A0AAE1CB77"/>
<dbReference type="Gene3D" id="3.40.50.720">
    <property type="entry name" value="NAD(P)-binding Rossmann-like Domain"/>
    <property type="match status" value="1"/>
</dbReference>
<dbReference type="GO" id="GO:0016491">
    <property type="term" value="F:oxidoreductase activity"/>
    <property type="evidence" value="ECO:0007669"/>
    <property type="project" value="UniProtKB-KW"/>
</dbReference>
<dbReference type="Proteomes" id="UP001270362">
    <property type="component" value="Unassembled WGS sequence"/>
</dbReference>
<sequence length="345" mass="36906">MVKLAAIKQANAALKTSLPSPTAVVAGGTAGIGLAFLTELAAQTASPTIYIIGRSSANLATIIASLTTLNPAGTYIPIVTPDLTLVSNFRDAAKQILAHGPKKVDILFLSPGYLSFTPRQESPEGLDKLSTLRYYGRMRLVLDLLPLLDAAPAPRVLNVLAGGKEGKVHADDLGLRDPAHNGFIIAAVSTPTYTTVFFEKLARLHPKISFVHSYPGAVKTGLLNRTEVGWPVLSFLLYWVVIPLIGWLVLIPAKESGERHLWAATAGVFASREVAAAAAAAGKAEVEVGSDGVRGSGTYTVNEKGETVVNDEVLKEIRETGVDEKIWEHTFEEYKRILGENSEDL</sequence>
<dbReference type="SUPFAM" id="SSF51735">
    <property type="entry name" value="NAD(P)-binding Rossmann-fold domains"/>
    <property type="match status" value="1"/>
</dbReference>
<feature type="transmembrane region" description="Helical" evidence="2">
    <location>
        <begin position="228"/>
        <end position="250"/>
    </location>
</feature>
<keyword evidence="2" id="KW-0812">Transmembrane</keyword>
<keyword evidence="4" id="KW-1185">Reference proteome</keyword>
<dbReference type="EMBL" id="JAULSO010000002">
    <property type="protein sequence ID" value="KAK3687167.1"/>
    <property type="molecule type" value="Genomic_DNA"/>
</dbReference>
<accession>A0AAE1CB77</accession>
<protein>
    <recommendedName>
        <fullName evidence="5">NAD(P)-binding protein</fullName>
    </recommendedName>
</protein>
<keyword evidence="2" id="KW-1133">Transmembrane helix</keyword>
<dbReference type="Pfam" id="PF00106">
    <property type="entry name" value="adh_short"/>
    <property type="match status" value="1"/>
</dbReference>
<reference evidence="3" key="1">
    <citation type="journal article" date="2023" name="Mol. Phylogenet. Evol.">
        <title>Genome-scale phylogeny and comparative genomics of the fungal order Sordariales.</title>
        <authorList>
            <person name="Hensen N."/>
            <person name="Bonometti L."/>
            <person name="Westerberg I."/>
            <person name="Brannstrom I.O."/>
            <person name="Guillou S."/>
            <person name="Cros-Aarteil S."/>
            <person name="Calhoun S."/>
            <person name="Haridas S."/>
            <person name="Kuo A."/>
            <person name="Mondo S."/>
            <person name="Pangilinan J."/>
            <person name="Riley R."/>
            <person name="LaButti K."/>
            <person name="Andreopoulos B."/>
            <person name="Lipzen A."/>
            <person name="Chen C."/>
            <person name="Yan M."/>
            <person name="Daum C."/>
            <person name="Ng V."/>
            <person name="Clum A."/>
            <person name="Steindorff A."/>
            <person name="Ohm R.A."/>
            <person name="Martin F."/>
            <person name="Silar P."/>
            <person name="Natvig D.O."/>
            <person name="Lalanne C."/>
            <person name="Gautier V."/>
            <person name="Ament-Velasquez S.L."/>
            <person name="Kruys A."/>
            <person name="Hutchinson M.I."/>
            <person name="Powell A.J."/>
            <person name="Barry K."/>
            <person name="Miller A.N."/>
            <person name="Grigoriev I.V."/>
            <person name="Debuchy R."/>
            <person name="Gladieux P."/>
            <person name="Hiltunen Thoren M."/>
            <person name="Johannesson H."/>
        </authorList>
    </citation>
    <scope>NUCLEOTIDE SEQUENCE</scope>
    <source>
        <strain evidence="3">CBS 314.62</strain>
    </source>
</reference>
<evidence type="ECO:0000256" key="1">
    <source>
        <dbReference type="ARBA" id="ARBA00023002"/>
    </source>
</evidence>
<keyword evidence="2" id="KW-0472">Membrane</keyword>
<dbReference type="PANTHER" id="PTHR47534:SF3">
    <property type="entry name" value="ALCOHOL DEHYDROGENASE-LIKE C-TERMINAL DOMAIN-CONTAINING PROTEIN"/>
    <property type="match status" value="1"/>
</dbReference>
<comment type="caution">
    <text evidence="3">The sequence shown here is derived from an EMBL/GenBank/DDBJ whole genome shotgun (WGS) entry which is preliminary data.</text>
</comment>
<proteinExistence type="predicted"/>